<comment type="caution">
    <text evidence="1">The sequence shown here is derived from an EMBL/GenBank/DDBJ whole genome shotgun (WGS) entry which is preliminary data.</text>
</comment>
<gene>
    <name evidence="1" type="ORF">GMARGA_LOCUS21223</name>
</gene>
<dbReference type="Proteomes" id="UP000789901">
    <property type="component" value="Unassembled WGS sequence"/>
</dbReference>
<reference evidence="1 2" key="1">
    <citation type="submission" date="2021-06" db="EMBL/GenBank/DDBJ databases">
        <authorList>
            <person name="Kallberg Y."/>
            <person name="Tangrot J."/>
            <person name="Rosling A."/>
        </authorList>
    </citation>
    <scope>NUCLEOTIDE SEQUENCE [LARGE SCALE GENOMIC DNA]</scope>
    <source>
        <strain evidence="1 2">120-4 pot B 10/14</strain>
    </source>
</reference>
<evidence type="ECO:0000313" key="2">
    <source>
        <dbReference type="Proteomes" id="UP000789901"/>
    </source>
</evidence>
<proteinExistence type="predicted"/>
<sequence length="41" mass="4063">CAVGSKFVVGGEFEFIIGGEFIDGGEVIIVVGSTIASSLAS</sequence>
<organism evidence="1 2">
    <name type="scientific">Gigaspora margarita</name>
    <dbReference type="NCBI Taxonomy" id="4874"/>
    <lineage>
        <taxon>Eukaryota</taxon>
        <taxon>Fungi</taxon>
        <taxon>Fungi incertae sedis</taxon>
        <taxon>Mucoromycota</taxon>
        <taxon>Glomeromycotina</taxon>
        <taxon>Glomeromycetes</taxon>
        <taxon>Diversisporales</taxon>
        <taxon>Gigasporaceae</taxon>
        <taxon>Gigaspora</taxon>
    </lineage>
</organism>
<dbReference type="EMBL" id="CAJVQB010019377">
    <property type="protein sequence ID" value="CAG8790940.1"/>
    <property type="molecule type" value="Genomic_DNA"/>
</dbReference>
<feature type="non-terminal residue" evidence="1">
    <location>
        <position position="1"/>
    </location>
</feature>
<evidence type="ECO:0000313" key="1">
    <source>
        <dbReference type="EMBL" id="CAG8790940.1"/>
    </source>
</evidence>
<keyword evidence="2" id="KW-1185">Reference proteome</keyword>
<name>A0ABN7VPP7_GIGMA</name>
<accession>A0ABN7VPP7</accession>
<protein>
    <submittedName>
        <fullName evidence="1">5448_t:CDS:1</fullName>
    </submittedName>
</protein>